<comment type="caution">
    <text evidence="2">The sequence shown here is derived from an EMBL/GenBank/DDBJ whole genome shotgun (WGS) entry which is preliminary data.</text>
</comment>
<evidence type="ECO:0000256" key="1">
    <source>
        <dbReference type="SAM" id="MobiDB-lite"/>
    </source>
</evidence>
<accession>A0AAD9DDT7</accession>
<protein>
    <submittedName>
        <fullName evidence="2">Uncharacterized protein</fullName>
    </submittedName>
</protein>
<dbReference type="EMBL" id="JATAAI010000008">
    <property type="protein sequence ID" value="KAK1743921.1"/>
    <property type="molecule type" value="Genomic_DNA"/>
</dbReference>
<feature type="region of interest" description="Disordered" evidence="1">
    <location>
        <begin position="125"/>
        <end position="218"/>
    </location>
</feature>
<sequence>MNGDIPTTDEEQDQTNAANIAALNGGEPTADFDANGFPIVNDPEDLDPTMTAETETVTAPSDSTAAVWTVPTNGPNGVGGDTMAGTVIDPADTSETVPTNGPNGVEGDAMAGTVIDPADTTETFPTNGPDSVGGDPMAGTVVDPMDTAETAPTNGPNGVGGDPMAGAVAAGQDEDTGDVDFGPGSKGDSMAGEYSGESSTPQISGGGDTYGSSAYGSESTASASGASAIVKGDAGLTVIPTHHSLTLPCGMAVVSRHLRLKLPVKVTITNRRRLLVMLSSLLPSWELSWRRF</sequence>
<proteinExistence type="predicted"/>
<dbReference type="AlphaFoldDB" id="A0AAD9DDT7"/>
<name>A0AAD9DDT7_9STRA</name>
<evidence type="ECO:0000313" key="3">
    <source>
        <dbReference type="Proteomes" id="UP001224775"/>
    </source>
</evidence>
<organism evidence="2 3">
    <name type="scientific">Skeletonema marinoi</name>
    <dbReference type="NCBI Taxonomy" id="267567"/>
    <lineage>
        <taxon>Eukaryota</taxon>
        <taxon>Sar</taxon>
        <taxon>Stramenopiles</taxon>
        <taxon>Ochrophyta</taxon>
        <taxon>Bacillariophyta</taxon>
        <taxon>Coscinodiscophyceae</taxon>
        <taxon>Thalassiosirophycidae</taxon>
        <taxon>Thalassiosirales</taxon>
        <taxon>Skeletonemataceae</taxon>
        <taxon>Skeletonema</taxon>
        <taxon>Skeletonema marinoi-dohrnii complex</taxon>
    </lineage>
</organism>
<feature type="compositionally biased region" description="Polar residues" evidence="1">
    <location>
        <begin position="51"/>
        <end position="68"/>
    </location>
</feature>
<evidence type="ECO:0000313" key="2">
    <source>
        <dbReference type="EMBL" id="KAK1743921.1"/>
    </source>
</evidence>
<dbReference type="Proteomes" id="UP001224775">
    <property type="component" value="Unassembled WGS sequence"/>
</dbReference>
<reference evidence="2" key="1">
    <citation type="submission" date="2023-06" db="EMBL/GenBank/DDBJ databases">
        <title>Survivors Of The Sea: Transcriptome response of Skeletonema marinoi to long-term dormancy.</title>
        <authorList>
            <person name="Pinder M.I.M."/>
            <person name="Kourtchenko O."/>
            <person name="Robertson E.K."/>
            <person name="Larsson T."/>
            <person name="Maumus F."/>
            <person name="Osuna-Cruz C.M."/>
            <person name="Vancaester E."/>
            <person name="Stenow R."/>
            <person name="Vandepoele K."/>
            <person name="Ploug H."/>
            <person name="Bruchert V."/>
            <person name="Godhe A."/>
            <person name="Topel M."/>
        </authorList>
    </citation>
    <scope>NUCLEOTIDE SEQUENCE</scope>
    <source>
        <strain evidence="2">R05AC</strain>
    </source>
</reference>
<feature type="region of interest" description="Disordered" evidence="1">
    <location>
        <begin position="24"/>
        <end position="68"/>
    </location>
</feature>
<keyword evidence="3" id="KW-1185">Reference proteome</keyword>
<gene>
    <name evidence="2" type="ORF">QTG54_005518</name>
</gene>